<keyword evidence="13" id="KW-1185">Reference proteome</keyword>
<gene>
    <name evidence="12" type="primary">lysS2</name>
    <name evidence="10" type="synonym">lysS</name>
    <name evidence="12" type="ordered locus">KSE_58440</name>
</gene>
<dbReference type="PATRIC" id="fig|452652.3.peg.5854"/>
<comment type="similarity">
    <text evidence="2 10">Belongs to the class-I aminoacyl-tRNA synthetase family.</text>
</comment>
<dbReference type="eggNOG" id="COG1384">
    <property type="taxonomic scope" value="Bacteria"/>
</dbReference>
<comment type="caution">
    <text evidence="10">Lacks conserved residue(s) required for the propagation of feature annotation.</text>
</comment>
<dbReference type="HAMAP" id="MF_00177">
    <property type="entry name" value="Lys_tRNA_synth_class1"/>
    <property type="match status" value="1"/>
</dbReference>
<comment type="catalytic activity">
    <reaction evidence="9 10">
        <text>tRNA(Lys) + L-lysine + ATP = L-lysyl-tRNA(Lys) + AMP + diphosphate</text>
        <dbReference type="Rhea" id="RHEA:20792"/>
        <dbReference type="Rhea" id="RHEA-COMP:9696"/>
        <dbReference type="Rhea" id="RHEA-COMP:9697"/>
        <dbReference type="ChEBI" id="CHEBI:30616"/>
        <dbReference type="ChEBI" id="CHEBI:32551"/>
        <dbReference type="ChEBI" id="CHEBI:33019"/>
        <dbReference type="ChEBI" id="CHEBI:78442"/>
        <dbReference type="ChEBI" id="CHEBI:78529"/>
        <dbReference type="ChEBI" id="CHEBI:456215"/>
        <dbReference type="EC" id="6.1.1.6"/>
    </reaction>
</comment>
<keyword evidence="3 10" id="KW-0963">Cytoplasm</keyword>
<dbReference type="Gene3D" id="3.40.50.620">
    <property type="entry name" value="HUPs"/>
    <property type="match status" value="2"/>
</dbReference>
<dbReference type="GO" id="GO:0006430">
    <property type="term" value="P:lysyl-tRNA aminoacylation"/>
    <property type="evidence" value="ECO:0007669"/>
    <property type="project" value="UniProtKB-UniRule"/>
</dbReference>
<evidence type="ECO:0000256" key="4">
    <source>
        <dbReference type="ARBA" id="ARBA00022598"/>
    </source>
</evidence>
<reference evidence="12 13" key="1">
    <citation type="journal article" date="2010" name="DNA Res.">
        <title>Genome sequence of Kitasatospora setae NBRC 14216T: an evolutionary snapshot of the family Streptomycetaceae.</title>
        <authorList>
            <person name="Ichikawa N."/>
            <person name="Oguchi A."/>
            <person name="Ikeda H."/>
            <person name="Ishikawa J."/>
            <person name="Kitani S."/>
            <person name="Watanabe Y."/>
            <person name="Nakamura S."/>
            <person name="Katano Y."/>
            <person name="Kishi E."/>
            <person name="Sasagawa M."/>
            <person name="Ankai A."/>
            <person name="Fukui S."/>
            <person name="Hashimoto Y."/>
            <person name="Kamata S."/>
            <person name="Otoguro M."/>
            <person name="Tanikawa S."/>
            <person name="Nihira T."/>
            <person name="Horinouchi S."/>
            <person name="Ohnishi Y."/>
            <person name="Hayakawa M."/>
            <person name="Kuzuyama T."/>
            <person name="Arisawa A."/>
            <person name="Nomoto F."/>
            <person name="Miura H."/>
            <person name="Takahashi Y."/>
            <person name="Fujita N."/>
        </authorList>
    </citation>
    <scope>NUCLEOTIDE SEQUENCE [LARGE SCALE GENOMIC DNA]</scope>
    <source>
        <strain evidence="13">ATCC 33774 / DSM 43861 / JCM 3304 / KCC A-0304 / NBRC 14216 / KM-6054</strain>
    </source>
</reference>
<dbReference type="Pfam" id="PF01921">
    <property type="entry name" value="tRNA-synt_1f"/>
    <property type="match status" value="1"/>
</dbReference>
<evidence type="ECO:0000256" key="1">
    <source>
        <dbReference type="ARBA" id="ARBA00004496"/>
    </source>
</evidence>
<keyword evidence="4 10" id="KW-0436">Ligase</keyword>
<dbReference type="Gene3D" id="1.10.10.350">
    <property type="match status" value="1"/>
</dbReference>
<keyword evidence="7 10" id="KW-0648">Protein biosynthesis</keyword>
<evidence type="ECO:0000313" key="12">
    <source>
        <dbReference type="EMBL" id="BAJ31614.1"/>
    </source>
</evidence>
<keyword evidence="8 10" id="KW-0030">Aminoacyl-tRNA synthetase</keyword>
<dbReference type="SUPFAM" id="SSF48163">
    <property type="entry name" value="An anticodon-binding domain of class I aminoacyl-tRNA synthetases"/>
    <property type="match status" value="1"/>
</dbReference>
<dbReference type="EC" id="6.1.1.6" evidence="10"/>
<dbReference type="GO" id="GO:0005737">
    <property type="term" value="C:cytoplasm"/>
    <property type="evidence" value="ECO:0007669"/>
    <property type="project" value="UniProtKB-SubCell"/>
</dbReference>
<dbReference type="InterPro" id="IPR002904">
    <property type="entry name" value="Lys-tRNA-ligase"/>
</dbReference>
<feature type="short sequence motif" description="'HIGH' region" evidence="10">
    <location>
        <begin position="39"/>
        <end position="47"/>
    </location>
</feature>
<dbReference type="GO" id="GO:0000049">
    <property type="term" value="F:tRNA binding"/>
    <property type="evidence" value="ECO:0007669"/>
    <property type="project" value="InterPro"/>
</dbReference>
<dbReference type="Gene3D" id="6.10.20.10">
    <property type="entry name" value="Lysine tRNA ligase, stem contact fold domain"/>
    <property type="match status" value="1"/>
</dbReference>
<proteinExistence type="inferred from homology"/>
<dbReference type="InterPro" id="IPR014729">
    <property type="entry name" value="Rossmann-like_a/b/a_fold"/>
</dbReference>
<feature type="short sequence motif" description="'KMSKS' region" evidence="10">
    <location>
        <begin position="306"/>
        <end position="310"/>
    </location>
</feature>
<dbReference type="SUPFAM" id="SSF52374">
    <property type="entry name" value="Nucleotidylyl transferase"/>
    <property type="match status" value="1"/>
</dbReference>
<dbReference type="InterPro" id="IPR020751">
    <property type="entry name" value="aa-tRNA-synth_I_codon-bd_sub2"/>
</dbReference>
<dbReference type="GO" id="GO:0005524">
    <property type="term" value="F:ATP binding"/>
    <property type="evidence" value="ECO:0007669"/>
    <property type="project" value="UniProtKB-UniRule"/>
</dbReference>
<evidence type="ECO:0000256" key="6">
    <source>
        <dbReference type="ARBA" id="ARBA00022840"/>
    </source>
</evidence>
<dbReference type="PANTHER" id="PTHR37940">
    <property type="entry name" value="LYSINE--TRNA LIGASE"/>
    <property type="match status" value="1"/>
</dbReference>
<evidence type="ECO:0000256" key="7">
    <source>
        <dbReference type="ARBA" id="ARBA00022917"/>
    </source>
</evidence>
<dbReference type="NCBIfam" id="TIGR00467">
    <property type="entry name" value="lysS_arch"/>
    <property type="match status" value="1"/>
</dbReference>
<dbReference type="GO" id="GO:0004824">
    <property type="term" value="F:lysine-tRNA ligase activity"/>
    <property type="evidence" value="ECO:0007669"/>
    <property type="project" value="UniProtKB-UniRule"/>
</dbReference>
<dbReference type="HOGENOM" id="CLU_025562_1_0_11"/>
<feature type="region of interest" description="Disordered" evidence="11">
    <location>
        <begin position="170"/>
        <end position="190"/>
    </location>
</feature>
<comment type="subcellular location">
    <subcellularLocation>
        <location evidence="1 10">Cytoplasm</location>
    </subcellularLocation>
</comment>
<evidence type="ECO:0000256" key="9">
    <source>
        <dbReference type="ARBA" id="ARBA00048573"/>
    </source>
</evidence>
<dbReference type="PANTHER" id="PTHR37940:SF1">
    <property type="entry name" value="LYSINE--TRNA LIGASE"/>
    <property type="match status" value="1"/>
</dbReference>
<organism evidence="12 13">
    <name type="scientific">Kitasatospora setae (strain ATCC 33774 / DSM 43861 / JCM 3304 / KCC A-0304 / NBRC 14216 / KM-6054)</name>
    <name type="common">Streptomyces setae</name>
    <dbReference type="NCBI Taxonomy" id="452652"/>
    <lineage>
        <taxon>Bacteria</taxon>
        <taxon>Bacillati</taxon>
        <taxon>Actinomycetota</taxon>
        <taxon>Actinomycetes</taxon>
        <taxon>Kitasatosporales</taxon>
        <taxon>Streptomycetaceae</taxon>
        <taxon>Kitasatospora</taxon>
    </lineage>
</organism>
<dbReference type="AlphaFoldDB" id="E4N3Y3"/>
<evidence type="ECO:0000256" key="8">
    <source>
        <dbReference type="ARBA" id="ARBA00023146"/>
    </source>
</evidence>
<accession>E4N3Y3</accession>
<evidence type="ECO:0000313" key="13">
    <source>
        <dbReference type="Proteomes" id="UP000007076"/>
    </source>
</evidence>
<dbReference type="EMBL" id="AP010968">
    <property type="protein sequence ID" value="BAJ31614.1"/>
    <property type="molecule type" value="Genomic_DNA"/>
</dbReference>
<evidence type="ECO:0000256" key="3">
    <source>
        <dbReference type="ARBA" id="ARBA00022490"/>
    </source>
</evidence>
<dbReference type="PROSITE" id="PS00178">
    <property type="entry name" value="AA_TRNA_LIGASE_I"/>
    <property type="match status" value="1"/>
</dbReference>
<dbReference type="KEGG" id="ksk:KSE_58440"/>
<keyword evidence="6 10" id="KW-0067">ATP-binding</keyword>
<evidence type="ECO:0000256" key="5">
    <source>
        <dbReference type="ARBA" id="ARBA00022741"/>
    </source>
</evidence>
<evidence type="ECO:0000256" key="10">
    <source>
        <dbReference type="HAMAP-Rule" id="MF_00177"/>
    </source>
</evidence>
<protein>
    <recommendedName>
        <fullName evidence="10">Lysine--tRNA ligase</fullName>
        <ecNumber evidence="10">6.1.1.6</ecNumber>
    </recommendedName>
    <alternativeName>
        <fullName evidence="10">Lysyl-tRNA synthetase</fullName>
        <shortName evidence="10">LysRS</shortName>
    </alternativeName>
</protein>
<evidence type="ECO:0000256" key="2">
    <source>
        <dbReference type="ARBA" id="ARBA00005594"/>
    </source>
</evidence>
<dbReference type="STRING" id="452652.KSE_58440"/>
<dbReference type="InterPro" id="IPR042078">
    <property type="entry name" value="Lys-tRNA-ligase_SC_fold"/>
</dbReference>
<sequence length="558" mass="60984">MAGGTKQGDWVVAAADQVLAENEHRAPGAPLVCASGISPSGPVHLGNLREVMVPHFVADELRRRGLDCRHILSWDDFDRLRKVPAGAPESFAQYIGRPLTSVPDPCGEHENWAEHYKVPFRAALAELGVEVTEISQTEMYRSGAYTEQILHAMRNRDRIDAILGRYRTAKAAAPEGEEPEDSVADDTDEPTAAGYYPYKPYCAACGRDLTTVTAYSDETAELSYTCQCGHRDTDVIGRTGSGKLVWKVDWPMRWAYEGVTFEAGGVDHSSPGSSFTVGSQLVREVFDARPPAYLGYSFVGVRGMAKMSGSAGGAPTPGDALRILEAPLVRWLYVRRRPNQSFTIAFDQEVARIYDEWDAAGRRLADGGGDPLEQASRARALGTATATLPITPLPVPFRVLASVVDITTGDEQQILRILGDMTPDEHLTDLDRVRPRLDRAEAWVTEHLPAADRTHVRTTPDRALIAELTDSERDALDLLLKGLDDHWSLDGLTTLLYGVPKLQAGLPLDTPATPELKAAQRALFARLYQLLVGTDTGPRLPTLLLALGAERIRTLLTA</sequence>
<dbReference type="InterPro" id="IPR001412">
    <property type="entry name" value="aa-tRNA-synth_I_CS"/>
</dbReference>
<dbReference type="InterPro" id="IPR008925">
    <property type="entry name" value="aa_tRNA-synth_I_cd-bd_sf"/>
</dbReference>
<keyword evidence="5 10" id="KW-0547">Nucleotide-binding</keyword>
<evidence type="ECO:0000256" key="11">
    <source>
        <dbReference type="SAM" id="MobiDB-lite"/>
    </source>
</evidence>
<feature type="compositionally biased region" description="Acidic residues" evidence="11">
    <location>
        <begin position="175"/>
        <end position="189"/>
    </location>
</feature>
<name>E4N3Y3_KITSK</name>
<dbReference type="RefSeq" id="WP_014138911.1">
    <property type="nucleotide sequence ID" value="NC_016109.1"/>
</dbReference>
<dbReference type="Proteomes" id="UP000007076">
    <property type="component" value="Chromosome"/>
</dbReference>